<evidence type="ECO:0000256" key="1">
    <source>
        <dbReference type="SAM" id="MobiDB-lite"/>
    </source>
</evidence>
<dbReference type="AlphaFoldDB" id="A0A8J5YGW0"/>
<name>A0A8J5YGW0_9ROSI</name>
<evidence type="ECO:0000313" key="2">
    <source>
        <dbReference type="EMBL" id="KAG8489198.1"/>
    </source>
</evidence>
<protein>
    <submittedName>
        <fullName evidence="2">Uncharacterized protein</fullName>
    </submittedName>
</protein>
<gene>
    <name evidence="2" type="ORF">CXB51_017247</name>
</gene>
<dbReference type="GO" id="GO:0048046">
    <property type="term" value="C:apoplast"/>
    <property type="evidence" value="ECO:0007669"/>
    <property type="project" value="TreeGrafter"/>
</dbReference>
<dbReference type="Proteomes" id="UP000701853">
    <property type="component" value="Chromosome 7"/>
</dbReference>
<dbReference type="InterPro" id="IPR037495">
    <property type="entry name" value="CLE41/42/44"/>
</dbReference>
<dbReference type="GO" id="GO:0010089">
    <property type="term" value="P:xylem development"/>
    <property type="evidence" value="ECO:0007669"/>
    <property type="project" value="InterPro"/>
</dbReference>
<proteinExistence type="predicted"/>
<organism evidence="2 3">
    <name type="scientific">Gossypium anomalum</name>
    <dbReference type="NCBI Taxonomy" id="47600"/>
    <lineage>
        <taxon>Eukaryota</taxon>
        <taxon>Viridiplantae</taxon>
        <taxon>Streptophyta</taxon>
        <taxon>Embryophyta</taxon>
        <taxon>Tracheophyta</taxon>
        <taxon>Spermatophyta</taxon>
        <taxon>Magnoliopsida</taxon>
        <taxon>eudicotyledons</taxon>
        <taxon>Gunneridae</taxon>
        <taxon>Pentapetalae</taxon>
        <taxon>rosids</taxon>
        <taxon>malvids</taxon>
        <taxon>Malvales</taxon>
        <taxon>Malvaceae</taxon>
        <taxon>Malvoideae</taxon>
        <taxon>Gossypium</taxon>
    </lineage>
</organism>
<sequence>MAAPKSTSSLSHAYEKPHFFLLFLTLVFLVFLLLLNPSSNPINSSNVTPSIPFKRLLLHNSWKSSSSTMNLPPKQRRHPRTSASSFGAEAHEVPSGPNPISNSAWAFLSFPWGRKGRQIRRESGWLLGQNGSSREEEMTTTSFVLFCLKRNFIGSVNWDIAFVFLLCTKIEKVEMPKS</sequence>
<reference evidence="2 3" key="1">
    <citation type="journal article" date="2021" name="bioRxiv">
        <title>The Gossypium anomalum genome as a resource for cotton improvement and evolutionary analysis of hybrid incompatibility.</title>
        <authorList>
            <person name="Grover C.E."/>
            <person name="Yuan D."/>
            <person name="Arick M.A."/>
            <person name="Miller E.R."/>
            <person name="Hu G."/>
            <person name="Peterson D.G."/>
            <person name="Wendel J.F."/>
            <person name="Udall J.A."/>
        </authorList>
    </citation>
    <scope>NUCLEOTIDE SEQUENCE [LARGE SCALE GENOMIC DNA]</scope>
    <source>
        <strain evidence="2">JFW-Udall</strain>
        <tissue evidence="2">Leaf</tissue>
    </source>
</reference>
<comment type="caution">
    <text evidence="2">The sequence shown here is derived from an EMBL/GenBank/DDBJ whole genome shotgun (WGS) entry which is preliminary data.</text>
</comment>
<dbReference type="PANTHER" id="PTHR35301:SF1">
    <property type="entry name" value="CLAVATA3_ESR (CLE)-RELATED PROTEIN 41-RELATED"/>
    <property type="match status" value="1"/>
</dbReference>
<keyword evidence="3" id="KW-1185">Reference proteome</keyword>
<dbReference type="GO" id="GO:0033612">
    <property type="term" value="F:receptor serine/threonine kinase binding"/>
    <property type="evidence" value="ECO:0007669"/>
    <property type="project" value="InterPro"/>
</dbReference>
<accession>A0A8J5YGW0</accession>
<dbReference type="OrthoDB" id="1656699at2759"/>
<dbReference type="PANTHER" id="PTHR35301">
    <property type="entry name" value="CLAVATA3/ESR (CLE)-RELATED PROTEIN 41-RELATED"/>
    <property type="match status" value="1"/>
</dbReference>
<dbReference type="EMBL" id="JAHUZN010000007">
    <property type="protein sequence ID" value="KAG8489198.1"/>
    <property type="molecule type" value="Genomic_DNA"/>
</dbReference>
<feature type="region of interest" description="Disordered" evidence="1">
    <location>
        <begin position="65"/>
        <end position="95"/>
    </location>
</feature>
<evidence type="ECO:0000313" key="3">
    <source>
        <dbReference type="Proteomes" id="UP000701853"/>
    </source>
</evidence>